<reference evidence="3 4" key="1">
    <citation type="submission" date="2015-03" db="EMBL/GenBank/DDBJ databases">
        <title>RNA-seq based gene annotation and comparative genomics of four Zymoseptoria species reveal species-specific pathogenicity related genes and transposable element activity.</title>
        <authorList>
            <person name="Grandaubert J."/>
            <person name="Bhattacharyya A."/>
            <person name="Stukenbrock E.H."/>
        </authorList>
    </citation>
    <scope>NUCLEOTIDE SEQUENCE [LARGE SCALE GENOMIC DNA]</scope>
    <source>
        <strain evidence="3 4">Zb18110</strain>
    </source>
</reference>
<keyword evidence="4" id="KW-1185">Reference proteome</keyword>
<name>A0A0F4GLL5_9PEZI</name>
<comment type="caution">
    <text evidence="3">The sequence shown here is derived from an EMBL/GenBank/DDBJ whole genome shotgun (WGS) entry which is preliminary data.</text>
</comment>
<dbReference type="PANTHER" id="PTHR37783">
    <property type="entry name" value="MEMBRANE PROTEIN, PUTATIVE (AFU_ORTHOLOGUE AFUA_1G04315)-RELATED"/>
    <property type="match status" value="1"/>
</dbReference>
<sequence length="218" mass="25166">MSDSSAQDEAIKARIIKHMNEQHRDSIARYLENYARLSSFSAYDGILTDIDLGGLTISCHGRSHRIPLEPPMKAYREARERVVQLDKECCQQLNRSDVTVKEYRSPQGFDALVFMVVSATLLAYSQRWWFEEGQVVEAILGSSFARFSWTIQPWLFWFMVALHGAETIYFASAQLSKHSVSARSRIWWLWTGSVFIEGVFAMKRFSAMVTAQREKQKH</sequence>
<keyword evidence="1" id="KW-0472">Membrane</keyword>
<evidence type="ECO:0000313" key="3">
    <source>
        <dbReference type="EMBL" id="KJX97080.1"/>
    </source>
</evidence>
<evidence type="ECO:0000256" key="1">
    <source>
        <dbReference type="SAM" id="Phobius"/>
    </source>
</evidence>
<dbReference type="AlphaFoldDB" id="A0A0F4GLL5"/>
<dbReference type="OrthoDB" id="5553410at2759"/>
<dbReference type="Gene3D" id="3.20.180.10">
    <property type="entry name" value="PNP-oxidase-like"/>
    <property type="match status" value="1"/>
</dbReference>
<organism evidence="3 4">
    <name type="scientific">Zymoseptoria brevis</name>
    <dbReference type="NCBI Taxonomy" id="1047168"/>
    <lineage>
        <taxon>Eukaryota</taxon>
        <taxon>Fungi</taxon>
        <taxon>Dikarya</taxon>
        <taxon>Ascomycota</taxon>
        <taxon>Pezizomycotina</taxon>
        <taxon>Dothideomycetes</taxon>
        <taxon>Dothideomycetidae</taxon>
        <taxon>Mycosphaerellales</taxon>
        <taxon>Mycosphaerellaceae</taxon>
        <taxon>Zymoseptoria</taxon>
    </lineage>
</organism>
<proteinExistence type="predicted"/>
<feature type="transmembrane region" description="Helical" evidence="1">
    <location>
        <begin position="154"/>
        <end position="175"/>
    </location>
</feature>
<feature type="domain" description="DUF2470" evidence="2">
    <location>
        <begin position="12"/>
        <end position="85"/>
    </location>
</feature>
<dbReference type="Pfam" id="PF10615">
    <property type="entry name" value="DUF2470"/>
    <property type="match status" value="1"/>
</dbReference>
<dbReference type="InterPro" id="IPR037119">
    <property type="entry name" value="Haem_oxidase_HugZ-like_sf"/>
</dbReference>
<accession>A0A0F4GLL5</accession>
<dbReference type="Proteomes" id="UP000033647">
    <property type="component" value="Unassembled WGS sequence"/>
</dbReference>
<feature type="transmembrane region" description="Helical" evidence="1">
    <location>
        <begin position="187"/>
        <end position="205"/>
    </location>
</feature>
<dbReference type="PANTHER" id="PTHR37783:SF1">
    <property type="entry name" value="MEMBRANE PROTEIN, PUTATIVE (AFU_ORTHOLOGUE AFUA_1G04315)-RELATED"/>
    <property type="match status" value="1"/>
</dbReference>
<protein>
    <submittedName>
        <fullName evidence="3">Integral membrane protein</fullName>
    </submittedName>
</protein>
<keyword evidence="1" id="KW-1133">Transmembrane helix</keyword>
<keyword evidence="1" id="KW-0812">Transmembrane</keyword>
<dbReference type="SUPFAM" id="SSF50475">
    <property type="entry name" value="FMN-binding split barrel"/>
    <property type="match status" value="1"/>
</dbReference>
<dbReference type="InterPro" id="IPR019595">
    <property type="entry name" value="DUF2470"/>
</dbReference>
<evidence type="ECO:0000313" key="4">
    <source>
        <dbReference type="Proteomes" id="UP000033647"/>
    </source>
</evidence>
<evidence type="ECO:0000259" key="2">
    <source>
        <dbReference type="Pfam" id="PF10615"/>
    </source>
</evidence>
<dbReference type="EMBL" id="LAFY01000554">
    <property type="protein sequence ID" value="KJX97080.1"/>
    <property type="molecule type" value="Genomic_DNA"/>
</dbReference>
<gene>
    <name evidence="3" type="ORF">TI39_contig562g00031</name>
</gene>